<organism evidence="2 3">
    <name type="scientific">Glossina austeni</name>
    <name type="common">Savannah tsetse fly</name>
    <dbReference type="NCBI Taxonomy" id="7395"/>
    <lineage>
        <taxon>Eukaryota</taxon>
        <taxon>Metazoa</taxon>
        <taxon>Ecdysozoa</taxon>
        <taxon>Arthropoda</taxon>
        <taxon>Hexapoda</taxon>
        <taxon>Insecta</taxon>
        <taxon>Pterygota</taxon>
        <taxon>Neoptera</taxon>
        <taxon>Endopterygota</taxon>
        <taxon>Diptera</taxon>
        <taxon>Brachycera</taxon>
        <taxon>Muscomorpha</taxon>
        <taxon>Hippoboscoidea</taxon>
        <taxon>Glossinidae</taxon>
        <taxon>Glossina</taxon>
    </lineage>
</organism>
<dbReference type="EnsemblMetazoa" id="GAUT031894-RA">
    <property type="protein sequence ID" value="GAUT031894-PA"/>
    <property type="gene ID" value="GAUT031894"/>
</dbReference>
<keyword evidence="1" id="KW-1133">Transmembrane helix</keyword>
<name>A0A1A9VBI3_GLOAU</name>
<keyword evidence="1" id="KW-0472">Membrane</keyword>
<keyword evidence="1" id="KW-0812">Transmembrane</keyword>
<evidence type="ECO:0000313" key="2">
    <source>
        <dbReference type="EnsemblMetazoa" id="GAUT031894-PA"/>
    </source>
</evidence>
<dbReference type="AlphaFoldDB" id="A0A1A9VBI3"/>
<sequence>MKSPLFSLSDTIILNSRSLSTLIVQAVPTSLAVMRIAFGIPLKTGSEKFQAIFELTLIAIPDILSIALVYYGYCTNTRQAVGVSVALCLRNHPKKVRIFLVAMLMILK</sequence>
<proteinExistence type="predicted"/>
<feature type="transmembrane region" description="Helical" evidence="1">
    <location>
        <begin position="52"/>
        <end position="73"/>
    </location>
</feature>
<keyword evidence="3" id="KW-1185">Reference proteome</keyword>
<reference evidence="2" key="1">
    <citation type="submission" date="2020-05" db="UniProtKB">
        <authorList>
            <consortium name="EnsemblMetazoa"/>
        </authorList>
    </citation>
    <scope>IDENTIFICATION</scope>
    <source>
        <strain evidence="2">TTRI</strain>
    </source>
</reference>
<protein>
    <submittedName>
        <fullName evidence="2">Uncharacterized protein</fullName>
    </submittedName>
</protein>
<dbReference type="Proteomes" id="UP000078200">
    <property type="component" value="Unassembled WGS sequence"/>
</dbReference>
<evidence type="ECO:0000313" key="3">
    <source>
        <dbReference type="Proteomes" id="UP000078200"/>
    </source>
</evidence>
<accession>A0A1A9VBI3</accession>
<evidence type="ECO:0000256" key="1">
    <source>
        <dbReference type="SAM" id="Phobius"/>
    </source>
</evidence>
<dbReference type="VEuPathDB" id="VectorBase:GAUT031894"/>